<dbReference type="AlphaFoldDB" id="A0A5P1E7N5"/>
<dbReference type="Gramene" id="ONK57485">
    <property type="protein sequence ID" value="ONK57485"/>
    <property type="gene ID" value="A4U43_C09F990"/>
</dbReference>
<sequence length="103" mass="11850">MPRFPATLIGSKNLQKPEKVLTDTSCKTWTISTTSHRAMKCFNGENLFDDRHWGGAKSLSPIFVYNGDESEIELFAENTGFMFDIAPYFLRLFLFSLRNMSRD</sequence>
<keyword evidence="2" id="KW-1185">Reference proteome</keyword>
<protein>
    <submittedName>
        <fullName evidence="1">Uncharacterized protein</fullName>
    </submittedName>
</protein>
<accession>A0A5P1E7N5</accession>
<evidence type="ECO:0000313" key="2">
    <source>
        <dbReference type="Proteomes" id="UP000243459"/>
    </source>
</evidence>
<reference evidence="2" key="1">
    <citation type="journal article" date="2017" name="Nat. Commun.">
        <title>The asparagus genome sheds light on the origin and evolution of a young Y chromosome.</title>
        <authorList>
            <person name="Harkess A."/>
            <person name="Zhou J."/>
            <person name="Xu C."/>
            <person name="Bowers J.E."/>
            <person name="Van der Hulst R."/>
            <person name="Ayyampalayam S."/>
            <person name="Mercati F."/>
            <person name="Riccardi P."/>
            <person name="McKain M.R."/>
            <person name="Kakrana A."/>
            <person name="Tang H."/>
            <person name="Ray J."/>
            <person name="Groenendijk J."/>
            <person name="Arikit S."/>
            <person name="Mathioni S.M."/>
            <person name="Nakano M."/>
            <person name="Shan H."/>
            <person name="Telgmann-Rauber A."/>
            <person name="Kanno A."/>
            <person name="Yue Z."/>
            <person name="Chen H."/>
            <person name="Li W."/>
            <person name="Chen Y."/>
            <person name="Xu X."/>
            <person name="Zhang Y."/>
            <person name="Luo S."/>
            <person name="Chen H."/>
            <person name="Gao J."/>
            <person name="Mao Z."/>
            <person name="Pires J.C."/>
            <person name="Luo M."/>
            <person name="Kudrna D."/>
            <person name="Wing R.A."/>
            <person name="Meyers B.C."/>
            <person name="Yi K."/>
            <person name="Kong H."/>
            <person name="Lavrijsen P."/>
            <person name="Sunseri F."/>
            <person name="Falavigna A."/>
            <person name="Ye Y."/>
            <person name="Leebens-Mack J.H."/>
            <person name="Chen G."/>
        </authorList>
    </citation>
    <scope>NUCLEOTIDE SEQUENCE [LARGE SCALE GENOMIC DNA]</scope>
    <source>
        <strain evidence="2">cv. DH0086</strain>
    </source>
</reference>
<gene>
    <name evidence="1" type="ORF">A4U43_C09F990</name>
</gene>
<evidence type="ECO:0000313" key="1">
    <source>
        <dbReference type="EMBL" id="ONK57485.1"/>
    </source>
</evidence>
<name>A0A5P1E7N5_ASPOF</name>
<organism evidence="1 2">
    <name type="scientific">Asparagus officinalis</name>
    <name type="common">Garden asparagus</name>
    <dbReference type="NCBI Taxonomy" id="4686"/>
    <lineage>
        <taxon>Eukaryota</taxon>
        <taxon>Viridiplantae</taxon>
        <taxon>Streptophyta</taxon>
        <taxon>Embryophyta</taxon>
        <taxon>Tracheophyta</taxon>
        <taxon>Spermatophyta</taxon>
        <taxon>Magnoliopsida</taxon>
        <taxon>Liliopsida</taxon>
        <taxon>Asparagales</taxon>
        <taxon>Asparagaceae</taxon>
        <taxon>Asparagoideae</taxon>
        <taxon>Asparagus</taxon>
    </lineage>
</organism>
<dbReference type="InterPro" id="IPR029058">
    <property type="entry name" value="AB_hydrolase_fold"/>
</dbReference>
<dbReference type="Proteomes" id="UP000243459">
    <property type="component" value="Chromosome 9"/>
</dbReference>
<dbReference type="EMBL" id="CM007389">
    <property type="protein sequence ID" value="ONK57485.1"/>
    <property type="molecule type" value="Genomic_DNA"/>
</dbReference>
<proteinExistence type="predicted"/>
<dbReference type="Gene3D" id="3.40.50.1820">
    <property type="entry name" value="alpha/beta hydrolase"/>
    <property type="match status" value="1"/>
</dbReference>